<evidence type="ECO:0000259" key="15">
    <source>
        <dbReference type="Pfam" id="PF07715"/>
    </source>
</evidence>
<proteinExistence type="inferred from homology"/>
<dbReference type="Gene3D" id="2.40.170.20">
    <property type="entry name" value="TonB-dependent receptor, beta-barrel domain"/>
    <property type="match status" value="1"/>
</dbReference>
<dbReference type="Proteomes" id="UP000276029">
    <property type="component" value="Unassembled WGS sequence"/>
</dbReference>
<dbReference type="EMBL" id="RBWX01000012">
    <property type="protein sequence ID" value="RKS84948.1"/>
    <property type="molecule type" value="Genomic_DNA"/>
</dbReference>
<keyword evidence="13" id="KW-0732">Signal</keyword>
<keyword evidence="5 11" id="KW-0812">Transmembrane</keyword>
<reference evidence="16 18" key="1">
    <citation type="submission" date="2018-06" db="EMBL/GenBank/DDBJ databases">
        <title>Complete Genome Sequence of the Microcystin-Degrading Bacterium Sphingosinicella microcystinivorans Strain B-9.</title>
        <authorList>
            <person name="Jin H."/>
            <person name="Nishizawa T."/>
            <person name="Guo Y."/>
            <person name="Nishizawa A."/>
            <person name="Park H."/>
            <person name="Kato H."/>
            <person name="Tsuji K."/>
            <person name="Harada K."/>
        </authorList>
    </citation>
    <scope>NUCLEOTIDE SEQUENCE [LARGE SCALE GENOMIC DNA]</scope>
    <source>
        <strain evidence="16 18">B9</strain>
    </source>
</reference>
<keyword evidence="19" id="KW-1185">Reference proteome</keyword>
<dbReference type="InterPro" id="IPR039426">
    <property type="entry name" value="TonB-dep_rcpt-like"/>
</dbReference>
<evidence type="ECO:0000256" key="8">
    <source>
        <dbReference type="ARBA" id="ARBA00023077"/>
    </source>
</evidence>
<dbReference type="GO" id="GO:0006826">
    <property type="term" value="P:iron ion transport"/>
    <property type="evidence" value="ECO:0007669"/>
    <property type="project" value="UniProtKB-KW"/>
</dbReference>
<evidence type="ECO:0000256" key="13">
    <source>
        <dbReference type="SAM" id="SignalP"/>
    </source>
</evidence>
<dbReference type="Proteomes" id="UP000275727">
    <property type="component" value="Chromosome"/>
</dbReference>
<dbReference type="PANTHER" id="PTHR32552:SF81">
    <property type="entry name" value="TONB-DEPENDENT OUTER MEMBRANE RECEPTOR"/>
    <property type="match status" value="1"/>
</dbReference>
<evidence type="ECO:0000256" key="6">
    <source>
        <dbReference type="ARBA" id="ARBA00023004"/>
    </source>
</evidence>
<evidence type="ECO:0000256" key="1">
    <source>
        <dbReference type="ARBA" id="ARBA00004571"/>
    </source>
</evidence>
<feature type="signal peptide" evidence="13">
    <location>
        <begin position="1"/>
        <end position="25"/>
    </location>
</feature>
<dbReference type="AlphaFoldDB" id="A0AAD1D4N6"/>
<dbReference type="InterPro" id="IPR000531">
    <property type="entry name" value="Beta-barrel_TonB"/>
</dbReference>
<dbReference type="EMBL" id="AP018711">
    <property type="protein sequence ID" value="BBE33394.1"/>
    <property type="molecule type" value="Genomic_DNA"/>
</dbReference>
<dbReference type="GO" id="GO:0009279">
    <property type="term" value="C:cell outer membrane"/>
    <property type="evidence" value="ECO:0007669"/>
    <property type="project" value="UniProtKB-SubCell"/>
</dbReference>
<keyword evidence="9 11" id="KW-0472">Membrane</keyword>
<evidence type="ECO:0000256" key="12">
    <source>
        <dbReference type="RuleBase" id="RU003357"/>
    </source>
</evidence>
<dbReference type="RefSeq" id="WP_121053468.1">
    <property type="nucleotide sequence ID" value="NZ_AP018711.1"/>
</dbReference>
<keyword evidence="10 11" id="KW-0998">Cell outer membrane</keyword>
<feature type="chain" id="PRO_5042050869" evidence="13">
    <location>
        <begin position="26"/>
        <end position="780"/>
    </location>
</feature>
<dbReference type="KEGG" id="smic:SmB9_10520"/>
<evidence type="ECO:0000256" key="7">
    <source>
        <dbReference type="ARBA" id="ARBA00023065"/>
    </source>
</evidence>
<evidence type="ECO:0000313" key="19">
    <source>
        <dbReference type="Proteomes" id="UP000276029"/>
    </source>
</evidence>
<evidence type="ECO:0000256" key="9">
    <source>
        <dbReference type="ARBA" id="ARBA00023136"/>
    </source>
</evidence>
<dbReference type="Pfam" id="PF00593">
    <property type="entry name" value="TonB_dep_Rec_b-barrel"/>
    <property type="match status" value="1"/>
</dbReference>
<keyword evidence="6" id="KW-0408">Iron</keyword>
<dbReference type="InterPro" id="IPR012910">
    <property type="entry name" value="Plug_dom"/>
</dbReference>
<keyword evidence="4" id="KW-0410">Iron transport</keyword>
<evidence type="ECO:0000256" key="4">
    <source>
        <dbReference type="ARBA" id="ARBA00022496"/>
    </source>
</evidence>
<evidence type="ECO:0000313" key="16">
    <source>
        <dbReference type="EMBL" id="BBE33394.1"/>
    </source>
</evidence>
<dbReference type="InterPro" id="IPR036942">
    <property type="entry name" value="Beta-barrel_TonB_sf"/>
</dbReference>
<keyword evidence="2 11" id="KW-0813">Transport</keyword>
<evidence type="ECO:0000256" key="3">
    <source>
        <dbReference type="ARBA" id="ARBA00022452"/>
    </source>
</evidence>
<evidence type="ECO:0000259" key="14">
    <source>
        <dbReference type="Pfam" id="PF00593"/>
    </source>
</evidence>
<keyword evidence="16" id="KW-0675">Receptor</keyword>
<accession>A0AAD1D4N6</accession>
<dbReference type="SUPFAM" id="SSF56935">
    <property type="entry name" value="Porins"/>
    <property type="match status" value="1"/>
</dbReference>
<evidence type="ECO:0000256" key="11">
    <source>
        <dbReference type="PROSITE-ProRule" id="PRU01360"/>
    </source>
</evidence>
<sequence length="780" mass="83785">MSVKVSKFCAGVSALAVLPTAAALAQSVPGEGFEDIGEIVVTAQKRSERLADVPMSISVVTGDALSRAGIVDTAQLVQAVPGFSYQQGAFGTPVFSIRGIGYNDNSTSAGPAVTVYSDQVALPYSVMSRGAMLDLERVEVLKGPQGTLFGMNSTGGAINFIAAKPTDSFDMGASAGFARFNEISFNGFVSGPIADTLSARIAMQGEFSDGWQYSRTRPSDRLGKKNFLNGRAIFDWKPSESLSFELALSAWRDKGETQAAQFVDFAPAVAVTPLTQYIADAMEASPVARNNAREADWDAGRDYARNDRFHQASLRADWSISDDVSLTSISAYNRFKGSSPMDIDGTAFGAFGINAHDSDLETFAQELRLAGSSGMIDWMIGGNYQYESAAESTITTNQGTNNQIGPFLFTRLGQIADQKVDTLSAFGSLDVHVTDQLTLQGAVRYTSQKRDFSGCIKDEGLGPVGVTAATAFEFLGGLFTGMPVSIPAFGCVTLDAATFAPGLAKSELDEDNLSWRAGVDYKFDTNVMVYANVTKGYKSGSYALVPAILSSQFTPVTQEAVLAYEAGTRFTTLGGVLSADFAAFYNDYDDKQLKGIVLTPVFGPLPQLVNIPKSKVYGFETNVTLQPAKGLRIKSGLTYIRSKVLRDPVAPAVPRDPYGVPTSYLGESFPNTPKWQFVGDAEYRFPIGSGGMQVMVGSAVTYHSSSPGTFGNTPAFKLPAYTLLDARLGLESSDGRWSGQIWGRNITNEYYYNNVTHLTDYVAKIAGMPATYGITFQFRY</sequence>
<keyword evidence="7" id="KW-0406">Ion transport</keyword>
<feature type="domain" description="TonB-dependent receptor-like beta-barrel" evidence="14">
    <location>
        <begin position="282"/>
        <end position="745"/>
    </location>
</feature>
<evidence type="ECO:0000256" key="10">
    <source>
        <dbReference type="ARBA" id="ARBA00023237"/>
    </source>
</evidence>
<feature type="domain" description="TonB-dependent receptor plug" evidence="15">
    <location>
        <begin position="50"/>
        <end position="157"/>
    </location>
</feature>
<evidence type="ECO:0000313" key="17">
    <source>
        <dbReference type="EMBL" id="RKS84948.1"/>
    </source>
</evidence>
<evidence type="ECO:0000313" key="18">
    <source>
        <dbReference type="Proteomes" id="UP000275727"/>
    </source>
</evidence>
<comment type="subcellular location">
    <subcellularLocation>
        <location evidence="1 11">Cell outer membrane</location>
        <topology evidence="1 11">Multi-pass membrane protein</topology>
    </subcellularLocation>
</comment>
<dbReference type="Pfam" id="PF07715">
    <property type="entry name" value="Plug"/>
    <property type="match status" value="1"/>
</dbReference>
<dbReference type="PANTHER" id="PTHR32552">
    <property type="entry name" value="FERRICHROME IRON RECEPTOR-RELATED"/>
    <property type="match status" value="1"/>
</dbReference>
<gene>
    <name evidence="17" type="ORF">DFR51_3548</name>
    <name evidence="16" type="ORF">SmB9_10520</name>
</gene>
<comment type="similarity">
    <text evidence="11 12">Belongs to the TonB-dependent receptor family.</text>
</comment>
<dbReference type="PROSITE" id="PS52016">
    <property type="entry name" value="TONB_DEPENDENT_REC_3"/>
    <property type="match status" value="1"/>
</dbReference>
<organism evidence="16 18">
    <name type="scientific">Sphingosinicella microcystinivorans</name>
    <dbReference type="NCBI Taxonomy" id="335406"/>
    <lineage>
        <taxon>Bacteria</taxon>
        <taxon>Pseudomonadati</taxon>
        <taxon>Pseudomonadota</taxon>
        <taxon>Alphaproteobacteria</taxon>
        <taxon>Sphingomonadales</taxon>
        <taxon>Sphingosinicellaceae</taxon>
        <taxon>Sphingosinicella</taxon>
    </lineage>
</organism>
<keyword evidence="8 12" id="KW-0798">TonB box</keyword>
<protein>
    <submittedName>
        <fullName evidence="17">Outer membrane receptor protein involved in Fe transport</fullName>
    </submittedName>
    <submittedName>
        <fullName evidence="16">TonB-dependent receptor</fullName>
    </submittedName>
</protein>
<name>A0AAD1D4N6_SPHMI</name>
<evidence type="ECO:0000256" key="5">
    <source>
        <dbReference type="ARBA" id="ARBA00022692"/>
    </source>
</evidence>
<keyword evidence="3 11" id="KW-1134">Transmembrane beta strand</keyword>
<evidence type="ECO:0000256" key="2">
    <source>
        <dbReference type="ARBA" id="ARBA00022448"/>
    </source>
</evidence>
<reference evidence="17 19" key="2">
    <citation type="submission" date="2018-10" db="EMBL/GenBank/DDBJ databases">
        <title>Genomic Encyclopedia of Type Strains, Phase IV (KMG-IV): sequencing the most valuable type-strain genomes for metagenomic binning, comparative biology and taxonomic classification.</title>
        <authorList>
            <person name="Goeker M."/>
        </authorList>
    </citation>
    <scope>NUCLEOTIDE SEQUENCE [LARGE SCALE GENOMIC DNA]</scope>
    <source>
        <strain evidence="17 19">DSM 19791</strain>
    </source>
</reference>